<evidence type="ECO:0000313" key="2">
    <source>
        <dbReference type="Proteomes" id="UP000276834"/>
    </source>
</evidence>
<keyword evidence="2" id="KW-1185">Reference proteome</keyword>
<comment type="caution">
    <text evidence="1">The sequence shown here is derived from an EMBL/GenBank/DDBJ whole genome shotgun (WGS) entry which is preliminary data.</text>
</comment>
<reference evidence="1 2" key="1">
    <citation type="journal article" date="2018" name="Proc. R. Soc. B">
        <title>A non-coding region near Follistatin controls head colour polymorphism in the Gouldian finch.</title>
        <authorList>
            <person name="Toomey M.B."/>
            <person name="Marques C.I."/>
            <person name="Andrade P."/>
            <person name="Araujo P.M."/>
            <person name="Sabatino S."/>
            <person name="Gazda M.A."/>
            <person name="Afonso S."/>
            <person name="Lopes R.J."/>
            <person name="Corbo J.C."/>
            <person name="Carneiro M."/>
        </authorList>
    </citation>
    <scope>NUCLEOTIDE SEQUENCE [LARGE SCALE GENOMIC DNA]</scope>
    <source>
        <strain evidence="1">Red01</strain>
        <tissue evidence="1">Muscle</tissue>
    </source>
</reference>
<gene>
    <name evidence="1" type="ORF">DV515_00011434</name>
</gene>
<proteinExistence type="predicted"/>
<protein>
    <submittedName>
        <fullName evidence="1">Uncharacterized protein</fullName>
    </submittedName>
</protein>
<dbReference type="Proteomes" id="UP000276834">
    <property type="component" value="Unassembled WGS sequence"/>
</dbReference>
<organism evidence="1 2">
    <name type="scientific">Chloebia gouldiae</name>
    <name type="common">Gouldian finch</name>
    <name type="synonym">Erythrura gouldiae</name>
    <dbReference type="NCBI Taxonomy" id="44316"/>
    <lineage>
        <taxon>Eukaryota</taxon>
        <taxon>Metazoa</taxon>
        <taxon>Chordata</taxon>
        <taxon>Craniata</taxon>
        <taxon>Vertebrata</taxon>
        <taxon>Euteleostomi</taxon>
        <taxon>Archelosauria</taxon>
        <taxon>Archosauria</taxon>
        <taxon>Dinosauria</taxon>
        <taxon>Saurischia</taxon>
        <taxon>Theropoda</taxon>
        <taxon>Coelurosauria</taxon>
        <taxon>Aves</taxon>
        <taxon>Neognathae</taxon>
        <taxon>Neoaves</taxon>
        <taxon>Telluraves</taxon>
        <taxon>Australaves</taxon>
        <taxon>Passeriformes</taxon>
        <taxon>Passeroidea</taxon>
        <taxon>Passeridae</taxon>
        <taxon>Chloebia</taxon>
    </lineage>
</organism>
<accession>A0A3L8S7K7</accession>
<name>A0A3L8S7K7_CHLGU</name>
<sequence>MCATPLPTSVHKRPCAGMCFSCCQGTPLPSSTSRAHCRFCGQQQPGQMEAGDANTATVLGEAAEAQAEGGDALLRQELALLLQVCGEALRKLSCLLSTRVSLLPAVPLRGWGDGSFEGTARSTLRIHQQFLASRLSRIHLGTAPAGHPITRTKLCSTLGSINDCLILKYNRKQGTIVQQALPCASSLPQQPCAPCKALLRKLSPLSTEEGQGG</sequence>
<evidence type="ECO:0000313" key="1">
    <source>
        <dbReference type="EMBL" id="RLV97726.1"/>
    </source>
</evidence>
<dbReference type="AlphaFoldDB" id="A0A3L8S7K7"/>
<dbReference type="EMBL" id="QUSF01000052">
    <property type="protein sequence ID" value="RLV97726.1"/>
    <property type="molecule type" value="Genomic_DNA"/>
</dbReference>